<protein>
    <recommendedName>
        <fullName evidence="2">Protein kinase domain-containing protein</fullName>
    </recommendedName>
</protein>
<keyword evidence="1" id="KW-1133">Transmembrane helix</keyword>
<keyword evidence="1" id="KW-0472">Membrane</keyword>
<dbReference type="EMBL" id="OZ037949">
    <property type="protein sequence ID" value="CAL1711530.1"/>
    <property type="molecule type" value="Genomic_DNA"/>
</dbReference>
<dbReference type="Gene3D" id="1.10.510.10">
    <property type="entry name" value="Transferase(Phosphotransferase) domain 1"/>
    <property type="match status" value="1"/>
</dbReference>
<name>A0ABP1DUM6_9APHY</name>
<evidence type="ECO:0000313" key="4">
    <source>
        <dbReference type="Proteomes" id="UP001497453"/>
    </source>
</evidence>
<proteinExistence type="predicted"/>
<sequence>MVSSTQTAAGPVITSTVIVLTALICCVRSGWLFPQSACSPKKLRDKLPKSLSQWQLPGATKDCEEIWEYLDKVLSENELEQWSHTGLQLMRAPNDSRMASGFAYITASRGMGPGPGTARSLIGFQYINPILRVVRMKEGHDVAIRVITVKDKGHEQLKILKKVACSPHSLLSNNHCLPMFKTFELEDITFGIFPLVGGCLDDAYGYWPKNSVGDIVDMVMQALEGLAFLHEQGIAHRDADKSNFLVQWHPESLRTMTIALSRPRVYIIDFEVAVEYPSDSLPEARVSVGPPAGGTIVESGWSRPLPPEVQSGQPYSPFKLDVWQFGYSFVTFRSTIPAIDQVFAGLILDDPVARPAASEALAKLSKVVYSIPPEALLIEPVKLNVESQ</sequence>
<feature type="transmembrane region" description="Helical" evidence="1">
    <location>
        <begin position="12"/>
        <end position="33"/>
    </location>
</feature>
<dbReference type="SMART" id="SM00220">
    <property type="entry name" value="S_TKc"/>
    <property type="match status" value="1"/>
</dbReference>
<dbReference type="Proteomes" id="UP001497453">
    <property type="component" value="Chromosome 6"/>
</dbReference>
<organism evidence="3 4">
    <name type="scientific">Somion occarium</name>
    <dbReference type="NCBI Taxonomy" id="3059160"/>
    <lineage>
        <taxon>Eukaryota</taxon>
        <taxon>Fungi</taxon>
        <taxon>Dikarya</taxon>
        <taxon>Basidiomycota</taxon>
        <taxon>Agaricomycotina</taxon>
        <taxon>Agaricomycetes</taxon>
        <taxon>Polyporales</taxon>
        <taxon>Cerrenaceae</taxon>
        <taxon>Somion</taxon>
    </lineage>
</organism>
<feature type="domain" description="Protein kinase" evidence="2">
    <location>
        <begin position="116"/>
        <end position="388"/>
    </location>
</feature>
<gene>
    <name evidence="3" type="ORF">GFSPODELE1_LOCUS8381</name>
</gene>
<reference evidence="4" key="1">
    <citation type="submission" date="2024-04" db="EMBL/GenBank/DDBJ databases">
        <authorList>
            <person name="Shaw F."/>
            <person name="Minotto A."/>
        </authorList>
    </citation>
    <scope>NUCLEOTIDE SEQUENCE [LARGE SCALE GENOMIC DNA]</scope>
</reference>
<keyword evidence="1" id="KW-0812">Transmembrane</keyword>
<dbReference type="InterPro" id="IPR011009">
    <property type="entry name" value="Kinase-like_dom_sf"/>
</dbReference>
<dbReference type="InterPro" id="IPR000719">
    <property type="entry name" value="Prot_kinase_dom"/>
</dbReference>
<dbReference type="Pfam" id="PF00069">
    <property type="entry name" value="Pkinase"/>
    <property type="match status" value="1"/>
</dbReference>
<evidence type="ECO:0000256" key="1">
    <source>
        <dbReference type="SAM" id="Phobius"/>
    </source>
</evidence>
<dbReference type="SUPFAM" id="SSF56112">
    <property type="entry name" value="Protein kinase-like (PK-like)"/>
    <property type="match status" value="1"/>
</dbReference>
<dbReference type="PANTHER" id="PTHR44167:SF24">
    <property type="entry name" value="SERINE_THREONINE-PROTEIN KINASE CHK2"/>
    <property type="match status" value="1"/>
</dbReference>
<keyword evidence="4" id="KW-1185">Reference proteome</keyword>
<dbReference type="PANTHER" id="PTHR44167">
    <property type="entry name" value="OVARIAN-SPECIFIC SERINE/THREONINE-PROTEIN KINASE LOK-RELATED"/>
    <property type="match status" value="1"/>
</dbReference>
<evidence type="ECO:0000259" key="2">
    <source>
        <dbReference type="PROSITE" id="PS50011"/>
    </source>
</evidence>
<accession>A0ABP1DUM6</accession>
<evidence type="ECO:0000313" key="3">
    <source>
        <dbReference type="EMBL" id="CAL1711530.1"/>
    </source>
</evidence>
<dbReference type="PROSITE" id="PS50011">
    <property type="entry name" value="PROTEIN_KINASE_DOM"/>
    <property type="match status" value="1"/>
</dbReference>